<protein>
    <submittedName>
        <fullName evidence="2">Uncharacterized protein</fullName>
    </submittedName>
</protein>
<dbReference type="EMBL" id="CP071794">
    <property type="protein sequence ID" value="QTD57474.1"/>
    <property type="molecule type" value="Genomic_DNA"/>
</dbReference>
<evidence type="ECO:0000313" key="2">
    <source>
        <dbReference type="EMBL" id="QTD57474.1"/>
    </source>
</evidence>
<accession>A0ABX7T792</accession>
<sequence>MIANRFNFDVTTSNRNYSRHNLQLANIPDVSPRLEDEASALLDQVSGFTGSSWVAKPVVSDYWNSAPLVISLSFKIATISDPALVSPQQEIARHIGTIGGSTPYSKAKKRKNRAMPHSRSVEGRFRQTAEASIAELELASQHSQSQLTSVGAEKMTSLEHIKIDPCRCSYWLARLIIWGGRHSR</sequence>
<evidence type="ECO:0000256" key="1">
    <source>
        <dbReference type="SAM" id="MobiDB-lite"/>
    </source>
</evidence>
<name>A0ABX7T792_9SPHN</name>
<evidence type="ECO:0000313" key="3">
    <source>
        <dbReference type="Proteomes" id="UP000663923"/>
    </source>
</evidence>
<dbReference type="RefSeq" id="WP_207989968.1">
    <property type="nucleotide sequence ID" value="NZ_CP071794.1"/>
</dbReference>
<organism evidence="2 3">
    <name type="scientific">Parasphingorhabdus cellanae</name>
    <dbReference type="NCBI Taxonomy" id="2806553"/>
    <lineage>
        <taxon>Bacteria</taxon>
        <taxon>Pseudomonadati</taxon>
        <taxon>Pseudomonadota</taxon>
        <taxon>Alphaproteobacteria</taxon>
        <taxon>Sphingomonadales</taxon>
        <taxon>Sphingomonadaceae</taxon>
        <taxon>Parasphingorhabdus</taxon>
    </lineage>
</organism>
<dbReference type="Proteomes" id="UP000663923">
    <property type="component" value="Chromosome"/>
</dbReference>
<feature type="region of interest" description="Disordered" evidence="1">
    <location>
        <begin position="101"/>
        <end position="121"/>
    </location>
</feature>
<keyword evidence="3" id="KW-1185">Reference proteome</keyword>
<feature type="compositionally biased region" description="Basic residues" evidence="1">
    <location>
        <begin position="106"/>
        <end position="116"/>
    </location>
</feature>
<proteinExistence type="predicted"/>
<gene>
    <name evidence="2" type="ORF">J4G78_08100</name>
</gene>
<reference evidence="2 3" key="1">
    <citation type="submission" date="2021-03" db="EMBL/GenBank/DDBJ databases">
        <title>Complete genome of Parasphingorhabdus_sp.JHSY0214.</title>
        <authorList>
            <person name="Yoo J.H."/>
            <person name="Bae J.W."/>
        </authorList>
    </citation>
    <scope>NUCLEOTIDE SEQUENCE [LARGE SCALE GENOMIC DNA]</scope>
    <source>
        <strain evidence="2 3">JHSY0214</strain>
    </source>
</reference>